<keyword evidence="2" id="KW-0413">Isomerase</keyword>
<dbReference type="Proteomes" id="UP001589748">
    <property type="component" value="Unassembled WGS sequence"/>
</dbReference>
<reference evidence="2 3" key="1">
    <citation type="submission" date="2024-09" db="EMBL/GenBank/DDBJ databases">
        <authorList>
            <person name="Sun Q."/>
            <person name="Mori K."/>
        </authorList>
    </citation>
    <scope>NUCLEOTIDE SEQUENCE [LARGE SCALE GENOMIC DNA]</scope>
    <source>
        <strain evidence="2 3">TISTR 1856</strain>
    </source>
</reference>
<proteinExistence type="predicted"/>
<dbReference type="NCBIfam" id="TIGR03083">
    <property type="entry name" value="maleylpyruvate isomerase family mycothiol-dependent enzyme"/>
    <property type="match status" value="1"/>
</dbReference>
<dbReference type="SUPFAM" id="SSF109854">
    <property type="entry name" value="DinB/YfiT-like putative metalloenzymes"/>
    <property type="match status" value="1"/>
</dbReference>
<evidence type="ECO:0000313" key="3">
    <source>
        <dbReference type="Proteomes" id="UP001589748"/>
    </source>
</evidence>
<dbReference type="GO" id="GO:0016853">
    <property type="term" value="F:isomerase activity"/>
    <property type="evidence" value="ECO:0007669"/>
    <property type="project" value="UniProtKB-KW"/>
</dbReference>
<organism evidence="2 3">
    <name type="scientific">Kineococcus gynurae</name>
    <dbReference type="NCBI Taxonomy" id="452979"/>
    <lineage>
        <taxon>Bacteria</taxon>
        <taxon>Bacillati</taxon>
        <taxon>Actinomycetota</taxon>
        <taxon>Actinomycetes</taxon>
        <taxon>Kineosporiales</taxon>
        <taxon>Kineosporiaceae</taxon>
        <taxon>Kineococcus</taxon>
    </lineage>
</organism>
<accession>A0ABV5LQG5</accession>
<gene>
    <name evidence="2" type="ORF">ACFFVI_05090</name>
</gene>
<sequence length="187" mass="20322">MPTFVAGERAALCETARSTGPDAPTLCEGWTVRDLLVHLARRAGRLREKPAGLPFDDLVDLVRSGPPAWSPARFGPVAELVDLAEFTVHHEDVRRGAGAAEPRELPRGQQQALWRTVSRLGRLSYRKSPTGVVLVVPQGPRVVVKRGADAVSITGEPLELLLHAFGRRERARVEIDGSPATLARFTA</sequence>
<dbReference type="InterPro" id="IPR034660">
    <property type="entry name" value="DinB/YfiT-like"/>
</dbReference>
<dbReference type="RefSeq" id="WP_380138502.1">
    <property type="nucleotide sequence ID" value="NZ_JBHLUI010000009.1"/>
</dbReference>
<comment type="caution">
    <text evidence="2">The sequence shown here is derived from an EMBL/GenBank/DDBJ whole genome shotgun (WGS) entry which is preliminary data.</text>
</comment>
<protein>
    <submittedName>
        <fullName evidence="2">Maleylpyruvate isomerase family mycothiol-dependent enzyme</fullName>
    </submittedName>
</protein>
<dbReference type="InterPro" id="IPR017517">
    <property type="entry name" value="Maleyloyr_isom"/>
</dbReference>
<evidence type="ECO:0000313" key="2">
    <source>
        <dbReference type="EMBL" id="MFB9376335.1"/>
    </source>
</evidence>
<keyword evidence="3" id="KW-1185">Reference proteome</keyword>
<dbReference type="Gene3D" id="1.20.120.450">
    <property type="entry name" value="dinb family like domain"/>
    <property type="match status" value="1"/>
</dbReference>
<dbReference type="Pfam" id="PF11716">
    <property type="entry name" value="MDMPI_N"/>
    <property type="match status" value="1"/>
</dbReference>
<dbReference type="InterPro" id="IPR024344">
    <property type="entry name" value="MDMPI_metal-binding"/>
</dbReference>
<dbReference type="EMBL" id="JBHMDM010000003">
    <property type="protein sequence ID" value="MFB9376335.1"/>
    <property type="molecule type" value="Genomic_DNA"/>
</dbReference>
<evidence type="ECO:0000259" key="1">
    <source>
        <dbReference type="Pfam" id="PF11716"/>
    </source>
</evidence>
<feature type="domain" description="Mycothiol-dependent maleylpyruvate isomerase metal-binding" evidence="1">
    <location>
        <begin position="10"/>
        <end position="98"/>
    </location>
</feature>
<name>A0ABV5LQG5_9ACTN</name>